<dbReference type="InterPro" id="IPR016181">
    <property type="entry name" value="Acyl_CoA_acyltransferase"/>
</dbReference>
<dbReference type="AlphaFoldDB" id="A0A0N8PQY1"/>
<dbReference type="PANTHER" id="PTHR43877">
    <property type="entry name" value="AMINOALKYLPHOSPHONATE N-ACETYLTRANSFERASE-RELATED-RELATED"/>
    <property type="match status" value="1"/>
</dbReference>
<dbReference type="InterPro" id="IPR000182">
    <property type="entry name" value="GNAT_dom"/>
</dbReference>
<organism evidence="4 5">
    <name type="scientific">Kouleothrix aurantiaca</name>
    <dbReference type="NCBI Taxonomy" id="186479"/>
    <lineage>
        <taxon>Bacteria</taxon>
        <taxon>Bacillati</taxon>
        <taxon>Chloroflexota</taxon>
        <taxon>Chloroflexia</taxon>
        <taxon>Chloroflexales</taxon>
        <taxon>Roseiflexineae</taxon>
        <taxon>Roseiflexaceae</taxon>
        <taxon>Kouleothrix</taxon>
    </lineage>
</organism>
<dbReference type="Gene3D" id="3.40.630.30">
    <property type="match status" value="1"/>
</dbReference>
<dbReference type="EMBL" id="LJCR01002691">
    <property type="protein sequence ID" value="KPV48389.1"/>
    <property type="molecule type" value="Genomic_DNA"/>
</dbReference>
<proteinExistence type="predicted"/>
<protein>
    <submittedName>
        <fullName evidence="4">GCN5 family acetyltransferase</fullName>
    </submittedName>
</protein>
<evidence type="ECO:0000313" key="5">
    <source>
        <dbReference type="Proteomes" id="UP000050509"/>
    </source>
</evidence>
<evidence type="ECO:0000256" key="1">
    <source>
        <dbReference type="ARBA" id="ARBA00022679"/>
    </source>
</evidence>
<keyword evidence="2" id="KW-0012">Acyltransferase</keyword>
<dbReference type="PANTHER" id="PTHR43877:SF1">
    <property type="entry name" value="ACETYLTRANSFERASE"/>
    <property type="match status" value="1"/>
</dbReference>
<evidence type="ECO:0000259" key="3">
    <source>
        <dbReference type="PROSITE" id="PS51186"/>
    </source>
</evidence>
<dbReference type="Proteomes" id="UP000050509">
    <property type="component" value="Unassembled WGS sequence"/>
</dbReference>
<dbReference type="PROSITE" id="PS51186">
    <property type="entry name" value="GNAT"/>
    <property type="match status" value="1"/>
</dbReference>
<accession>A0A0N8PQY1</accession>
<reference evidence="4 5" key="1">
    <citation type="submission" date="2015-09" db="EMBL/GenBank/DDBJ databases">
        <title>Draft genome sequence of Kouleothrix aurantiaca JCM 19913.</title>
        <authorList>
            <person name="Hemp J."/>
        </authorList>
    </citation>
    <scope>NUCLEOTIDE SEQUENCE [LARGE SCALE GENOMIC DNA]</scope>
    <source>
        <strain evidence="4 5">COM-B</strain>
    </source>
</reference>
<feature type="domain" description="N-acetyltransferase" evidence="3">
    <location>
        <begin position="1"/>
        <end position="78"/>
    </location>
</feature>
<evidence type="ECO:0000256" key="2">
    <source>
        <dbReference type="ARBA" id="ARBA00023315"/>
    </source>
</evidence>
<dbReference type="Pfam" id="PF00583">
    <property type="entry name" value="Acetyltransf_1"/>
    <property type="match status" value="1"/>
</dbReference>
<gene>
    <name evidence="4" type="ORF">SE17_38330</name>
</gene>
<dbReference type="CDD" id="cd04301">
    <property type="entry name" value="NAT_SF"/>
    <property type="match status" value="1"/>
</dbReference>
<dbReference type="SUPFAM" id="SSF55729">
    <property type="entry name" value="Acyl-CoA N-acyltransferases (Nat)"/>
    <property type="match status" value="1"/>
</dbReference>
<dbReference type="GO" id="GO:0016747">
    <property type="term" value="F:acyltransferase activity, transferring groups other than amino-acyl groups"/>
    <property type="evidence" value="ECO:0007669"/>
    <property type="project" value="InterPro"/>
</dbReference>
<keyword evidence="1 4" id="KW-0808">Transferase</keyword>
<evidence type="ECO:0000313" key="4">
    <source>
        <dbReference type="EMBL" id="KPV48389.1"/>
    </source>
</evidence>
<sequence length="83" mass="9445">DIVLLVNPKWRRQGVGVLLARAIFDAARSLGVNKVIVEMAEEQESGRAIFEQLGFKVEGTLSRHTRDRQGNYHNLQILSYHID</sequence>
<name>A0A0N8PQY1_9CHLR</name>
<keyword evidence="5" id="KW-1185">Reference proteome</keyword>
<comment type="caution">
    <text evidence="4">The sequence shown here is derived from an EMBL/GenBank/DDBJ whole genome shotgun (WGS) entry which is preliminary data.</text>
</comment>
<dbReference type="InterPro" id="IPR050832">
    <property type="entry name" value="Bact_Acetyltransf"/>
</dbReference>
<feature type="non-terminal residue" evidence="4">
    <location>
        <position position="1"/>
    </location>
</feature>